<comment type="caution">
    <text evidence="1">The sequence shown here is derived from an EMBL/GenBank/DDBJ whole genome shotgun (WGS) entry which is preliminary data.</text>
</comment>
<proteinExistence type="predicted"/>
<accession>A0A6L2NKW5</accession>
<evidence type="ECO:0000313" key="1">
    <source>
        <dbReference type="EMBL" id="GEU85144.1"/>
    </source>
</evidence>
<reference evidence="1" key="1">
    <citation type="journal article" date="2019" name="Sci. Rep.">
        <title>Draft genome of Tanacetum cinerariifolium, the natural source of mosquito coil.</title>
        <authorList>
            <person name="Yamashiro T."/>
            <person name="Shiraishi A."/>
            <person name="Satake H."/>
            <person name="Nakayama K."/>
        </authorList>
    </citation>
    <scope>NUCLEOTIDE SEQUENCE</scope>
</reference>
<dbReference type="EMBL" id="BKCJ010009045">
    <property type="protein sequence ID" value="GEU85144.1"/>
    <property type="molecule type" value="Genomic_DNA"/>
</dbReference>
<name>A0A6L2NKW5_TANCI</name>
<organism evidence="1">
    <name type="scientific">Tanacetum cinerariifolium</name>
    <name type="common">Dalmatian daisy</name>
    <name type="synonym">Chrysanthemum cinerariifolium</name>
    <dbReference type="NCBI Taxonomy" id="118510"/>
    <lineage>
        <taxon>Eukaryota</taxon>
        <taxon>Viridiplantae</taxon>
        <taxon>Streptophyta</taxon>
        <taxon>Embryophyta</taxon>
        <taxon>Tracheophyta</taxon>
        <taxon>Spermatophyta</taxon>
        <taxon>Magnoliopsida</taxon>
        <taxon>eudicotyledons</taxon>
        <taxon>Gunneridae</taxon>
        <taxon>Pentapetalae</taxon>
        <taxon>asterids</taxon>
        <taxon>campanulids</taxon>
        <taxon>Asterales</taxon>
        <taxon>Asteraceae</taxon>
        <taxon>Asteroideae</taxon>
        <taxon>Anthemideae</taxon>
        <taxon>Anthemidinae</taxon>
        <taxon>Tanacetum</taxon>
    </lineage>
</organism>
<dbReference type="AlphaFoldDB" id="A0A6L2NKW5"/>
<gene>
    <name evidence="1" type="ORF">Tci_057122</name>
</gene>
<evidence type="ECO:0008006" key="2">
    <source>
        <dbReference type="Google" id="ProtNLM"/>
    </source>
</evidence>
<sequence>MKTKALAKQAKVAKPVRALTVYPSNRHVKLVPRVLPTKSQVKINIFALIQLFLKFKKTCKTRITPTGLTKGEKGFEQTKGCYLTECDEIERKNILIKNDTLIANCLSKEVFYIATNYELNESRFSEMHDADTVVQARCLKLETELSKLKDKIQKDDHDVMDGPDFDSVFEIKKLKAFIQGKDIAIRKLRTVKNEKVKQHYKELYDSIKITHAKLIDQTTALLTENENLKVQINAKLKCVTIDSVTPKVLAPGMYAIDVEPFPPRYRNNRKVHLEYLKHLKKSVATIHEIVEEARVERPLDNSLAYAYLYTKCSQELVEYAVGTRLKVYNKRDKKQATTPLTRKKQVTFANKCETSNNNTHKHVEQQTTQKIMSL</sequence>
<protein>
    <recommendedName>
        <fullName evidence="2">Integrase, catalytic region, zinc finger, CCHC-type, peptidase aspartic, catalytic</fullName>
    </recommendedName>
</protein>